<accession>A0A5D4SQ86</accession>
<evidence type="ECO:0000256" key="2">
    <source>
        <dbReference type="SAM" id="MobiDB-lite"/>
    </source>
</evidence>
<evidence type="ECO:0000256" key="1">
    <source>
        <dbReference type="SAM" id="Coils"/>
    </source>
</evidence>
<feature type="compositionally biased region" description="Basic and acidic residues" evidence="2">
    <location>
        <begin position="308"/>
        <end position="349"/>
    </location>
</feature>
<evidence type="ECO:0000313" key="4">
    <source>
        <dbReference type="Proteomes" id="UP000323732"/>
    </source>
</evidence>
<feature type="region of interest" description="Disordered" evidence="2">
    <location>
        <begin position="308"/>
        <end position="398"/>
    </location>
</feature>
<reference evidence="3 4" key="1">
    <citation type="submission" date="2019-08" db="EMBL/GenBank/DDBJ databases">
        <title>Bacillus genomes from the desert of Cuatro Cienegas, Coahuila.</title>
        <authorList>
            <person name="Olmedo-Alvarez G."/>
        </authorList>
    </citation>
    <scope>NUCLEOTIDE SEQUENCE [LARGE SCALE GENOMIC DNA]</scope>
    <source>
        <strain evidence="3 4">CH37_1T</strain>
    </source>
</reference>
<dbReference type="Proteomes" id="UP000323732">
    <property type="component" value="Unassembled WGS sequence"/>
</dbReference>
<keyword evidence="1" id="KW-0175">Coiled coil</keyword>
<dbReference type="Gene3D" id="1.20.5.170">
    <property type="match status" value="1"/>
</dbReference>
<proteinExistence type="predicted"/>
<evidence type="ECO:0000313" key="3">
    <source>
        <dbReference type="EMBL" id="TYS63976.1"/>
    </source>
</evidence>
<dbReference type="AlphaFoldDB" id="A0A5D4SQ86"/>
<dbReference type="EMBL" id="VTES01000003">
    <property type="protein sequence ID" value="TYS63976.1"/>
    <property type="molecule type" value="Genomic_DNA"/>
</dbReference>
<feature type="compositionally biased region" description="Low complexity" evidence="2">
    <location>
        <begin position="114"/>
        <end position="126"/>
    </location>
</feature>
<name>A0A5D4SQ86_9BACI</name>
<feature type="compositionally biased region" description="Basic and acidic residues" evidence="2">
    <location>
        <begin position="356"/>
        <end position="375"/>
    </location>
</feature>
<feature type="coiled-coil region" evidence="1">
    <location>
        <begin position="67"/>
        <end position="98"/>
    </location>
</feature>
<organism evidence="3 4">
    <name type="scientific">Bacillus infantis</name>
    <dbReference type="NCBI Taxonomy" id="324767"/>
    <lineage>
        <taxon>Bacteria</taxon>
        <taxon>Bacillati</taxon>
        <taxon>Bacillota</taxon>
        <taxon>Bacilli</taxon>
        <taxon>Bacillales</taxon>
        <taxon>Bacillaceae</taxon>
        <taxon>Bacillus</taxon>
    </lineage>
</organism>
<feature type="compositionally biased region" description="Low complexity" evidence="2">
    <location>
        <begin position="385"/>
        <end position="398"/>
    </location>
</feature>
<gene>
    <name evidence="3" type="ORF">FZD47_10765</name>
</gene>
<dbReference type="RefSeq" id="WP_148949850.1">
    <property type="nucleotide sequence ID" value="NZ_VTES01000003.1"/>
</dbReference>
<protein>
    <submittedName>
        <fullName evidence="3">Uncharacterized protein</fullName>
    </submittedName>
</protein>
<comment type="caution">
    <text evidence="3">The sequence shown here is derived from an EMBL/GenBank/DDBJ whole genome shotgun (WGS) entry which is preliminary data.</text>
</comment>
<sequence>MDPRSVRIKKRLEEKRKRLRRVFTSSIAISSILLGSTKLTTATYGEFNDSEEREIAISACIVFPKYIEEQKEKAEELAKEMEEELEEALSTIEELKIDDFTKKVGEAIKEAAEGESAPPSSSAPPGDSSTVEGLKAVQAQLSSEITAAEGEIQSNTEKISQITELAAELQALQTALGKIAGDALPKVKEDIQNKTEQFKEIKKFIEEAREQVEFPCDYDPEFFPLIMDALTVIEEKTNKNTEKMEETIKQTEEQVKQFEKQSKQFEDNIKSLEAANESIKSKITALQQEIASIDTQIEQLIEKQKEEERLNKLKEEELKKEEEKKKEEEQKKLEEDKKKAEDQKKKEEAENSGADKGNDEQKEEKPAIEESKQEEQPAQDKPAESEQQSEAAESNTAG</sequence>
<feature type="region of interest" description="Disordered" evidence="2">
    <location>
        <begin position="111"/>
        <end position="132"/>
    </location>
</feature>